<feature type="domain" description="Flavodoxin-like" evidence="1">
    <location>
        <begin position="243"/>
        <end position="380"/>
    </location>
</feature>
<sequence length="389" mass="43496">MKARKIADGVYYTGIIDWDRRTFDELVALPRGTSYNSYIVSGSSATALIDSAEPSKSSEFLGIIREMETEIHYIISQHAEQDHSGTIPELLDMYPDAEVLGTPACIELLRELLRIDGNFRAIEDGETLSLGDRTLRFIVTPWVHWPDTMVTYLEEERILFTCDFFGSHLATSDIMEVPEGFLREAKRYYAHIMMPFSQMVTSNLRKISDLDISLIAPSHGPLVSIPDLIIDAYRRWTSGGSKTVIAYTTMHRSTEIMVERLTEKLMELGVSVRPINVAESDTGEFLTELVDALVLVVASPTVLTRPHPAVASALYLVNALRPPLKHIALMGSYGWGTLIESEVKGLLSNLNVEYLEPVLVKGLPREEDLQRIDELAIQIKEIGGELNGK</sequence>
<reference key="1">
    <citation type="submission" date="2009-08" db="EMBL/GenBank/DDBJ databases">
        <title>The genome sequence of Methanothermobacter marburgensis.</title>
        <authorList>
            <person name="Kaster A."/>
            <person name="Seedorf H."/>
            <person name="Goenrich M."/>
            <person name="Wiezer A."/>
            <person name="Liesegang H."/>
            <person name="Thauer R."/>
            <person name="Gottschalk G."/>
        </authorList>
    </citation>
    <scope>NUCLEOTIDE SEQUENCE</scope>
    <source>
        <strain>Marburg</strain>
    </source>
</reference>
<dbReference type="PROSITE" id="PS50902">
    <property type="entry name" value="FLAVODOXIN_LIKE"/>
    <property type="match status" value="1"/>
</dbReference>
<dbReference type="InterPro" id="IPR001279">
    <property type="entry name" value="Metallo-B-lactamas"/>
</dbReference>
<dbReference type="Gene3D" id="3.60.15.10">
    <property type="entry name" value="Ribonuclease Z/Hydroxyacylglutathione hydrolase-like"/>
    <property type="match status" value="1"/>
</dbReference>
<dbReference type="CDD" id="cd07709">
    <property type="entry name" value="flavodiiron_proteins_MBL-fold"/>
    <property type="match status" value="1"/>
</dbReference>
<dbReference type="GO" id="GO:0009055">
    <property type="term" value="F:electron transfer activity"/>
    <property type="evidence" value="ECO:0007669"/>
    <property type="project" value="InterPro"/>
</dbReference>
<dbReference type="InterPro" id="IPR008254">
    <property type="entry name" value="Flavodoxin/NO_synth"/>
</dbReference>
<dbReference type="PaxDb" id="79929-MTBMA_c06080"/>
<dbReference type="KEGG" id="mmg:MTBMA_c06080"/>
<dbReference type="RefSeq" id="WP_013295427.1">
    <property type="nucleotide sequence ID" value="NC_014408.1"/>
</dbReference>
<dbReference type="GeneID" id="9704316"/>
<dbReference type="InterPro" id="IPR045761">
    <property type="entry name" value="ODP_dom"/>
</dbReference>
<proteinExistence type="predicted"/>
<dbReference type="GeneID" id="77399389"/>
<name>D9PVF5_METTM</name>
<dbReference type="InterPro" id="IPR029039">
    <property type="entry name" value="Flavoprotein-like_sf"/>
</dbReference>
<protein>
    <submittedName>
        <fullName evidence="2">F420H2 oxidase</fullName>
    </submittedName>
</protein>
<dbReference type="STRING" id="79929.MTBMA_c06080"/>
<dbReference type="InterPro" id="IPR016440">
    <property type="entry name" value="Rubredoxin-O_OxRdtase"/>
</dbReference>
<dbReference type="PANTHER" id="PTHR43717">
    <property type="entry name" value="ANAEROBIC NITRIC OXIDE REDUCTASE FLAVORUBREDOXIN"/>
    <property type="match status" value="1"/>
</dbReference>
<evidence type="ECO:0000313" key="3">
    <source>
        <dbReference type="Proteomes" id="UP000000345"/>
    </source>
</evidence>
<dbReference type="Proteomes" id="UP000000345">
    <property type="component" value="Chromosome"/>
</dbReference>
<dbReference type="AlphaFoldDB" id="D9PVF5"/>
<dbReference type="Gene3D" id="3.40.50.360">
    <property type="match status" value="1"/>
</dbReference>
<dbReference type="EMBL" id="CP001710">
    <property type="protein sequence ID" value="ADL58203.1"/>
    <property type="molecule type" value="Genomic_DNA"/>
</dbReference>
<dbReference type="GO" id="GO:0046872">
    <property type="term" value="F:metal ion binding"/>
    <property type="evidence" value="ECO:0007669"/>
    <property type="project" value="InterPro"/>
</dbReference>
<dbReference type="SUPFAM" id="SSF56281">
    <property type="entry name" value="Metallo-hydrolase/oxidoreductase"/>
    <property type="match status" value="1"/>
</dbReference>
<dbReference type="PANTHER" id="PTHR43717:SF1">
    <property type="entry name" value="ANAEROBIC NITRIC OXIDE REDUCTASE FLAVORUBREDOXIN"/>
    <property type="match status" value="1"/>
</dbReference>
<reference evidence="2 3" key="2">
    <citation type="journal article" date="2010" name="J. Bacteriol.">
        <title>Complete genome sequence of Methanothermobacter marburgensis, a methanoarchaeon model organism.</title>
        <authorList>
            <person name="Liesegang H."/>
            <person name="Kaster A.K."/>
            <person name="Wiezer A."/>
            <person name="Goenrich M."/>
            <person name="Wollherr A."/>
            <person name="Seedorf H."/>
            <person name="Gottschalk G."/>
            <person name="Thauer R.K."/>
        </authorList>
    </citation>
    <scope>NUCLEOTIDE SEQUENCE [LARGE SCALE GENOMIC DNA]</scope>
    <source>
        <strain evidence="3">ATCC BAA-927 / DSM 2133 / JCM 14651 / NBRC 100331 / OCM 82 / Marburg</strain>
    </source>
</reference>
<keyword evidence="3" id="KW-1185">Reference proteome</keyword>
<dbReference type="SMART" id="SM00849">
    <property type="entry name" value="Lactamase_B"/>
    <property type="match status" value="1"/>
</dbReference>
<accession>D9PVF5</accession>
<dbReference type="Pfam" id="PF19583">
    <property type="entry name" value="ODP"/>
    <property type="match status" value="1"/>
</dbReference>
<dbReference type="OrthoDB" id="6433at2157"/>
<evidence type="ECO:0000313" key="2">
    <source>
        <dbReference type="EMBL" id="ADL58203.1"/>
    </source>
</evidence>
<dbReference type="InterPro" id="IPR036866">
    <property type="entry name" value="RibonucZ/Hydroxyglut_hydro"/>
</dbReference>
<dbReference type="GO" id="GO:0010181">
    <property type="term" value="F:FMN binding"/>
    <property type="evidence" value="ECO:0007669"/>
    <property type="project" value="InterPro"/>
</dbReference>
<dbReference type="PIRSF" id="PIRSF005243">
    <property type="entry name" value="ROO"/>
    <property type="match status" value="1"/>
</dbReference>
<dbReference type="GO" id="GO:0016491">
    <property type="term" value="F:oxidoreductase activity"/>
    <property type="evidence" value="ECO:0007669"/>
    <property type="project" value="InterPro"/>
</dbReference>
<evidence type="ECO:0000259" key="1">
    <source>
        <dbReference type="PROSITE" id="PS50902"/>
    </source>
</evidence>
<dbReference type="SUPFAM" id="SSF52218">
    <property type="entry name" value="Flavoproteins"/>
    <property type="match status" value="1"/>
</dbReference>
<gene>
    <name evidence="2" type="primary">fprA1</name>
    <name evidence="2" type="ordered locus">MTBMA_c06080</name>
</gene>
<organism evidence="2 3">
    <name type="scientific">Methanothermobacter marburgensis (strain ATCC BAA-927 / DSM 2133 / JCM 14651 / NBRC 100331 / OCM 82 / Marburg)</name>
    <name type="common">Methanobacterium thermoautotrophicum</name>
    <dbReference type="NCBI Taxonomy" id="79929"/>
    <lineage>
        <taxon>Archaea</taxon>
        <taxon>Methanobacteriati</taxon>
        <taxon>Methanobacteriota</taxon>
        <taxon>Methanomada group</taxon>
        <taxon>Methanobacteria</taxon>
        <taxon>Methanobacteriales</taxon>
        <taxon>Methanobacteriaceae</taxon>
        <taxon>Methanothermobacter</taxon>
    </lineage>
</organism>
<dbReference type="HOGENOM" id="CLU_017490_1_0_2"/>